<dbReference type="Gene3D" id="1.10.1740.10">
    <property type="match status" value="1"/>
</dbReference>
<keyword evidence="4" id="KW-0238">DNA-binding</keyword>
<evidence type="ECO:0000256" key="1">
    <source>
        <dbReference type="ARBA" id="ARBA00010641"/>
    </source>
</evidence>
<sequence>MTDDDEAAFDEFLAARSTSLLRTALLVCGATEHDAEDLVQHALEKVYRIWPRIRHDNPAAYAKKVVVNAAISRARRRKIVQEIMFARPPETAARSPDLALRDTLIGELRRLPPRMRAVLVLRYWEDQSESSTAALLGCSVGTVKSQAARGLARIRANLNVAKEVTR</sequence>
<feature type="domain" description="RNA polymerase sigma factor 70 region 4 type 2" evidence="7">
    <location>
        <begin position="107"/>
        <end position="154"/>
    </location>
</feature>
<dbReference type="InterPro" id="IPR013324">
    <property type="entry name" value="RNA_pol_sigma_r3/r4-like"/>
</dbReference>
<dbReference type="InterPro" id="IPR013249">
    <property type="entry name" value="RNA_pol_sigma70_r4_t2"/>
</dbReference>
<dbReference type="RefSeq" id="WP_345571651.1">
    <property type="nucleotide sequence ID" value="NZ_BAABDQ010000026.1"/>
</dbReference>
<dbReference type="InterPro" id="IPR039425">
    <property type="entry name" value="RNA_pol_sigma-70-like"/>
</dbReference>
<dbReference type="PANTHER" id="PTHR43133:SF50">
    <property type="entry name" value="ECF RNA POLYMERASE SIGMA FACTOR SIGM"/>
    <property type="match status" value="1"/>
</dbReference>
<dbReference type="PANTHER" id="PTHR43133">
    <property type="entry name" value="RNA POLYMERASE ECF-TYPE SIGMA FACTO"/>
    <property type="match status" value="1"/>
</dbReference>
<keyword evidence="9" id="KW-1185">Reference proteome</keyword>
<comment type="caution">
    <text evidence="8">The sequence shown here is derived from an EMBL/GenBank/DDBJ whole genome shotgun (WGS) entry which is preliminary data.</text>
</comment>
<dbReference type="SUPFAM" id="SSF88946">
    <property type="entry name" value="Sigma2 domain of RNA polymerase sigma factors"/>
    <property type="match status" value="1"/>
</dbReference>
<dbReference type="Pfam" id="PF08281">
    <property type="entry name" value="Sigma70_r4_2"/>
    <property type="match status" value="1"/>
</dbReference>
<keyword evidence="2" id="KW-0805">Transcription regulation</keyword>
<evidence type="ECO:0000259" key="6">
    <source>
        <dbReference type="Pfam" id="PF04542"/>
    </source>
</evidence>
<evidence type="ECO:0000259" key="7">
    <source>
        <dbReference type="Pfam" id="PF08281"/>
    </source>
</evidence>
<accession>A0ABP6YUT0</accession>
<dbReference type="SUPFAM" id="SSF88659">
    <property type="entry name" value="Sigma3 and sigma4 domains of RNA polymerase sigma factors"/>
    <property type="match status" value="1"/>
</dbReference>
<dbReference type="Pfam" id="PF04542">
    <property type="entry name" value="Sigma70_r2"/>
    <property type="match status" value="1"/>
</dbReference>
<organism evidence="8 9">
    <name type="scientific">Nonomuraea rosea</name>
    <dbReference type="NCBI Taxonomy" id="638574"/>
    <lineage>
        <taxon>Bacteria</taxon>
        <taxon>Bacillati</taxon>
        <taxon>Actinomycetota</taxon>
        <taxon>Actinomycetes</taxon>
        <taxon>Streptosporangiales</taxon>
        <taxon>Streptosporangiaceae</taxon>
        <taxon>Nonomuraea</taxon>
    </lineage>
</organism>
<dbReference type="InterPro" id="IPR036388">
    <property type="entry name" value="WH-like_DNA-bd_sf"/>
</dbReference>
<dbReference type="Gene3D" id="1.10.10.10">
    <property type="entry name" value="Winged helix-like DNA-binding domain superfamily/Winged helix DNA-binding domain"/>
    <property type="match status" value="1"/>
</dbReference>
<evidence type="ECO:0000256" key="4">
    <source>
        <dbReference type="ARBA" id="ARBA00023125"/>
    </source>
</evidence>
<gene>
    <name evidence="8" type="ORF">GCM10022419_088190</name>
</gene>
<reference evidence="9" key="1">
    <citation type="journal article" date="2019" name="Int. J. Syst. Evol. Microbiol.">
        <title>The Global Catalogue of Microorganisms (GCM) 10K type strain sequencing project: providing services to taxonomists for standard genome sequencing and annotation.</title>
        <authorList>
            <consortium name="The Broad Institute Genomics Platform"/>
            <consortium name="The Broad Institute Genome Sequencing Center for Infectious Disease"/>
            <person name="Wu L."/>
            <person name="Ma J."/>
        </authorList>
    </citation>
    <scope>NUCLEOTIDE SEQUENCE [LARGE SCALE GENOMIC DNA]</scope>
    <source>
        <strain evidence="9">JCM 17326</strain>
    </source>
</reference>
<feature type="domain" description="RNA polymerase sigma-70 region 2" evidence="6">
    <location>
        <begin position="29"/>
        <end position="78"/>
    </location>
</feature>
<comment type="similarity">
    <text evidence="1">Belongs to the sigma-70 factor family. ECF subfamily.</text>
</comment>
<proteinExistence type="inferred from homology"/>
<dbReference type="EMBL" id="BAABDQ010000026">
    <property type="protein sequence ID" value="GAA3591696.1"/>
    <property type="molecule type" value="Genomic_DNA"/>
</dbReference>
<keyword evidence="3" id="KW-0731">Sigma factor</keyword>
<name>A0ABP6YUT0_9ACTN</name>
<dbReference type="Proteomes" id="UP001500630">
    <property type="component" value="Unassembled WGS sequence"/>
</dbReference>
<dbReference type="InterPro" id="IPR014284">
    <property type="entry name" value="RNA_pol_sigma-70_dom"/>
</dbReference>
<evidence type="ECO:0000313" key="8">
    <source>
        <dbReference type="EMBL" id="GAA3591696.1"/>
    </source>
</evidence>
<dbReference type="NCBIfam" id="TIGR02983">
    <property type="entry name" value="SigE-fam_strep"/>
    <property type="match status" value="1"/>
</dbReference>
<keyword evidence="5" id="KW-0804">Transcription</keyword>
<evidence type="ECO:0000256" key="2">
    <source>
        <dbReference type="ARBA" id="ARBA00023015"/>
    </source>
</evidence>
<evidence type="ECO:0000256" key="5">
    <source>
        <dbReference type="ARBA" id="ARBA00023163"/>
    </source>
</evidence>
<dbReference type="InterPro" id="IPR013325">
    <property type="entry name" value="RNA_pol_sigma_r2"/>
</dbReference>
<evidence type="ECO:0000313" key="9">
    <source>
        <dbReference type="Proteomes" id="UP001500630"/>
    </source>
</evidence>
<dbReference type="InterPro" id="IPR007627">
    <property type="entry name" value="RNA_pol_sigma70_r2"/>
</dbReference>
<protein>
    <submittedName>
        <fullName evidence="8">SigE family RNA polymerase sigma factor</fullName>
    </submittedName>
</protein>
<dbReference type="CDD" id="cd06171">
    <property type="entry name" value="Sigma70_r4"/>
    <property type="match status" value="1"/>
</dbReference>
<dbReference type="InterPro" id="IPR014325">
    <property type="entry name" value="RNA_pol_sigma-E_actinobac"/>
</dbReference>
<dbReference type="NCBIfam" id="TIGR02937">
    <property type="entry name" value="sigma70-ECF"/>
    <property type="match status" value="1"/>
</dbReference>
<evidence type="ECO:0000256" key="3">
    <source>
        <dbReference type="ARBA" id="ARBA00023082"/>
    </source>
</evidence>